<dbReference type="AlphaFoldDB" id="A0A9D5B164"/>
<keyword evidence="2" id="KW-1185">Reference proteome</keyword>
<protein>
    <submittedName>
        <fullName evidence="1">Uncharacterized protein</fullName>
    </submittedName>
</protein>
<gene>
    <name evidence="1" type="ORF">KIW84_035755</name>
</gene>
<name>A0A9D5B164_PEA</name>
<sequence>MDGLKLGYLGLGHGDIPEGNVEAARARALAEELKKKSKKLKLEGPSWTLCVFPPEDPDELPGGPKDTSVLASYKAHIARYHRLQLVPVSHGKKMRELAALVPNEQWFRDRVQATGLADLAKTWNVVGIGFSIGICFCCVY</sequence>
<evidence type="ECO:0000313" key="2">
    <source>
        <dbReference type="Proteomes" id="UP001058974"/>
    </source>
</evidence>
<dbReference type="EMBL" id="JAMSHJ010000003">
    <property type="protein sequence ID" value="KAI5431707.1"/>
    <property type="molecule type" value="Genomic_DNA"/>
</dbReference>
<dbReference type="Gramene" id="Psat03G0575500-T1">
    <property type="protein sequence ID" value="KAI5431707.1"/>
    <property type="gene ID" value="KIW84_035755"/>
</dbReference>
<evidence type="ECO:0000313" key="1">
    <source>
        <dbReference type="EMBL" id="KAI5431707.1"/>
    </source>
</evidence>
<dbReference type="Proteomes" id="UP001058974">
    <property type="component" value="Chromosome 3"/>
</dbReference>
<proteinExistence type="predicted"/>
<comment type="caution">
    <text evidence="1">The sequence shown here is derived from an EMBL/GenBank/DDBJ whole genome shotgun (WGS) entry which is preliminary data.</text>
</comment>
<reference evidence="1 2" key="1">
    <citation type="journal article" date="2022" name="Nat. Genet.">
        <title>Improved pea reference genome and pan-genome highlight genomic features and evolutionary characteristics.</title>
        <authorList>
            <person name="Yang T."/>
            <person name="Liu R."/>
            <person name="Luo Y."/>
            <person name="Hu S."/>
            <person name="Wang D."/>
            <person name="Wang C."/>
            <person name="Pandey M.K."/>
            <person name="Ge S."/>
            <person name="Xu Q."/>
            <person name="Li N."/>
            <person name="Li G."/>
            <person name="Huang Y."/>
            <person name="Saxena R.K."/>
            <person name="Ji Y."/>
            <person name="Li M."/>
            <person name="Yan X."/>
            <person name="He Y."/>
            <person name="Liu Y."/>
            <person name="Wang X."/>
            <person name="Xiang C."/>
            <person name="Varshney R.K."/>
            <person name="Ding H."/>
            <person name="Gao S."/>
            <person name="Zong X."/>
        </authorList>
    </citation>
    <scope>NUCLEOTIDE SEQUENCE [LARGE SCALE GENOMIC DNA]</scope>
    <source>
        <strain evidence="1 2">cv. Zhongwan 6</strain>
    </source>
</reference>
<organism evidence="1 2">
    <name type="scientific">Pisum sativum</name>
    <name type="common">Garden pea</name>
    <name type="synonym">Lathyrus oleraceus</name>
    <dbReference type="NCBI Taxonomy" id="3888"/>
    <lineage>
        <taxon>Eukaryota</taxon>
        <taxon>Viridiplantae</taxon>
        <taxon>Streptophyta</taxon>
        <taxon>Embryophyta</taxon>
        <taxon>Tracheophyta</taxon>
        <taxon>Spermatophyta</taxon>
        <taxon>Magnoliopsida</taxon>
        <taxon>eudicotyledons</taxon>
        <taxon>Gunneridae</taxon>
        <taxon>Pentapetalae</taxon>
        <taxon>rosids</taxon>
        <taxon>fabids</taxon>
        <taxon>Fabales</taxon>
        <taxon>Fabaceae</taxon>
        <taxon>Papilionoideae</taxon>
        <taxon>50 kb inversion clade</taxon>
        <taxon>NPAAA clade</taxon>
        <taxon>Hologalegina</taxon>
        <taxon>IRL clade</taxon>
        <taxon>Fabeae</taxon>
        <taxon>Lathyrus</taxon>
    </lineage>
</organism>
<accession>A0A9D5B164</accession>